<dbReference type="PIRSF" id="PIRSF036893">
    <property type="entry name" value="Lipocalin_ApoD"/>
    <property type="match status" value="1"/>
</dbReference>
<dbReference type="InterPro" id="IPR022271">
    <property type="entry name" value="Lipocalin_ApoD"/>
</dbReference>
<evidence type="ECO:0000256" key="1">
    <source>
        <dbReference type="ARBA" id="ARBA00006889"/>
    </source>
</evidence>
<comment type="similarity">
    <text evidence="1 2">Belongs to the calycin superfamily. Lipocalin family.</text>
</comment>
<dbReference type="EMBL" id="RAXT01000024">
    <property type="protein sequence ID" value="RKG37278.1"/>
    <property type="molecule type" value="Genomic_DNA"/>
</dbReference>
<dbReference type="Pfam" id="PF08212">
    <property type="entry name" value="Lipocalin_2"/>
    <property type="match status" value="1"/>
</dbReference>
<comment type="subcellular location">
    <subcellularLocation>
        <location evidence="2">Cell outer membrane</location>
    </subcellularLocation>
</comment>
<reference evidence="4 5" key="1">
    <citation type="submission" date="2018-09" db="EMBL/GenBank/DDBJ databases">
        <title>The draft genome of Acinetobacter spp. strains.</title>
        <authorList>
            <person name="Qin J."/>
            <person name="Feng Y."/>
            <person name="Zong Z."/>
        </authorList>
    </citation>
    <scope>NUCLEOTIDE SEQUENCE [LARGE SCALE GENOMIC DNA]</scope>
    <source>
        <strain evidence="4 5">WCHAc060115</strain>
    </source>
</reference>
<dbReference type="GO" id="GO:0009279">
    <property type="term" value="C:cell outer membrane"/>
    <property type="evidence" value="ECO:0007669"/>
    <property type="project" value="UniProtKB-SubCell"/>
</dbReference>
<gene>
    <name evidence="4" type="ORF">D7V20_11675</name>
</gene>
<feature type="domain" description="Lipocalin/cytosolic fatty-acid binding" evidence="3">
    <location>
        <begin position="28"/>
        <end position="175"/>
    </location>
</feature>
<dbReference type="PANTHER" id="PTHR10612:SF34">
    <property type="entry name" value="APOLIPOPROTEIN D"/>
    <property type="match status" value="1"/>
</dbReference>
<evidence type="ECO:0000259" key="3">
    <source>
        <dbReference type="Pfam" id="PF08212"/>
    </source>
</evidence>
<dbReference type="Gene3D" id="2.40.128.20">
    <property type="match status" value="1"/>
</dbReference>
<comment type="caution">
    <text evidence="4">The sequence shown here is derived from an EMBL/GenBank/DDBJ whole genome shotgun (WGS) entry which is preliminary data.</text>
</comment>
<organism evidence="4 5">
    <name type="scientific">Acinetobacter rongchengensis</name>
    <dbReference type="NCBI Taxonomy" id="2419601"/>
    <lineage>
        <taxon>Bacteria</taxon>
        <taxon>Pseudomonadati</taxon>
        <taxon>Pseudomonadota</taxon>
        <taxon>Gammaproteobacteria</taxon>
        <taxon>Moraxellales</taxon>
        <taxon>Moraxellaceae</taxon>
        <taxon>Acinetobacter</taxon>
    </lineage>
</organism>
<keyword evidence="2" id="KW-0472">Membrane</keyword>
<keyword evidence="2" id="KW-0998">Cell outer membrane</keyword>
<keyword evidence="2" id="KW-0446">Lipid-binding</keyword>
<proteinExistence type="inferred from homology"/>
<keyword evidence="5" id="KW-1185">Reference proteome</keyword>
<dbReference type="InterPro" id="IPR022272">
    <property type="entry name" value="Lipocalin_CS"/>
</dbReference>
<dbReference type="Proteomes" id="UP000280405">
    <property type="component" value="Unassembled WGS sequence"/>
</dbReference>
<comment type="subunit">
    <text evidence="2">Homodimer.</text>
</comment>
<evidence type="ECO:0000313" key="5">
    <source>
        <dbReference type="Proteomes" id="UP000280405"/>
    </source>
</evidence>
<dbReference type="CDD" id="cd19438">
    <property type="entry name" value="lipocalin_Blc-like"/>
    <property type="match status" value="1"/>
</dbReference>
<dbReference type="InterPro" id="IPR047202">
    <property type="entry name" value="Lipocalin_Blc-like_dom"/>
</dbReference>
<dbReference type="SUPFAM" id="SSF50814">
    <property type="entry name" value="Lipocalins"/>
    <property type="match status" value="1"/>
</dbReference>
<name>A0A3A8ESR8_9GAMM</name>
<accession>A0A3A8ESR8</accession>
<comment type="function">
    <text evidence="2">Involved in the storage or transport of lipids necessary for membrane maintenance under stressful conditions. Displays a binding preference for lysophospholipids.</text>
</comment>
<dbReference type="PRINTS" id="PR01171">
    <property type="entry name" value="BCTLIPOCALIN"/>
</dbReference>
<dbReference type="InterPro" id="IPR000566">
    <property type="entry name" value="Lipocln_cytosolic_FA-bd_dom"/>
</dbReference>
<evidence type="ECO:0000313" key="4">
    <source>
        <dbReference type="EMBL" id="RKG37278.1"/>
    </source>
</evidence>
<dbReference type="PROSITE" id="PS00213">
    <property type="entry name" value="LIPOCALIN"/>
    <property type="match status" value="1"/>
</dbReference>
<keyword evidence="2" id="KW-0449">Lipoprotein</keyword>
<dbReference type="AlphaFoldDB" id="A0A3A8ESR8"/>
<dbReference type="InterPro" id="IPR002446">
    <property type="entry name" value="Lipocalin_bac"/>
</dbReference>
<protein>
    <recommendedName>
        <fullName evidence="2">Outer membrane lipoprotein Blc</fullName>
    </recommendedName>
</protein>
<dbReference type="GO" id="GO:0008289">
    <property type="term" value="F:lipid binding"/>
    <property type="evidence" value="ECO:0007669"/>
    <property type="project" value="UniProtKB-UniRule"/>
</dbReference>
<dbReference type="GO" id="GO:0006950">
    <property type="term" value="P:response to stress"/>
    <property type="evidence" value="ECO:0007669"/>
    <property type="project" value="UniProtKB-ARBA"/>
</dbReference>
<dbReference type="InterPro" id="IPR012674">
    <property type="entry name" value="Calycin"/>
</dbReference>
<sequence>MLCSAIALPNFYSQTYAENSTLAAVPKLELSQYLGLWYEIARKPMYFQKQCAKDVTARYTVNEYGNVAVDNRCIDMDGHELRSVGEGFISNEPFNSKLKVSFLPEAIRWMPVGRGDYWVLKIDPNYQMVLVGEPKRKYLWLLSRDPHPDEAKVTEFLRYAQIVGFSLKDIIRTKQTEP</sequence>
<dbReference type="OrthoDB" id="9793905at2"/>
<dbReference type="PANTHER" id="PTHR10612">
    <property type="entry name" value="APOLIPOPROTEIN D"/>
    <property type="match status" value="1"/>
</dbReference>
<evidence type="ECO:0000256" key="2">
    <source>
        <dbReference type="PIRNR" id="PIRNR036893"/>
    </source>
</evidence>